<keyword evidence="7" id="KW-0999">Mitochondrion inner membrane</keyword>
<feature type="domain" description="NADH dehydrogenase subunit 5 C-terminal" evidence="19">
    <location>
        <begin position="425"/>
        <end position="606"/>
    </location>
</feature>
<dbReference type="PRINTS" id="PR01434">
    <property type="entry name" value="NADHDHGNASE5"/>
</dbReference>
<feature type="transmembrane region" description="Helical" evidence="16">
    <location>
        <begin position="6"/>
        <end position="25"/>
    </location>
</feature>
<evidence type="ECO:0000256" key="3">
    <source>
        <dbReference type="ARBA" id="ARBA00021096"/>
    </source>
</evidence>
<evidence type="ECO:0000313" key="20">
    <source>
        <dbReference type="EMBL" id="AMB27116.1"/>
    </source>
</evidence>
<dbReference type="InterPro" id="IPR010934">
    <property type="entry name" value="NADH_DH_su5_C"/>
</dbReference>
<dbReference type="CTD" id="4540"/>
<name>A0A0Y0HBE7_9CHON</name>
<keyword evidence="4 16" id="KW-0813">Transport</keyword>
<accession>A0A0Y0HBE7</accession>
<feature type="transmembrane region" description="Helical" evidence="16">
    <location>
        <begin position="119"/>
        <end position="136"/>
    </location>
</feature>
<evidence type="ECO:0000256" key="4">
    <source>
        <dbReference type="ARBA" id="ARBA00022448"/>
    </source>
</evidence>
<feature type="domain" description="NADH-Ubiquinone oxidoreductase (complex I) chain 5 N-terminal" evidence="18">
    <location>
        <begin position="70"/>
        <end position="120"/>
    </location>
</feature>
<comment type="subcellular location">
    <subcellularLocation>
        <location evidence="1">Mitochondrion inner membrane</location>
        <topology evidence="1">Multi-pass membrane protein</topology>
    </subcellularLocation>
</comment>
<evidence type="ECO:0000259" key="17">
    <source>
        <dbReference type="Pfam" id="PF00361"/>
    </source>
</evidence>
<feature type="transmembrane region" description="Helical" evidence="16">
    <location>
        <begin position="368"/>
        <end position="389"/>
    </location>
</feature>
<gene>
    <name evidence="20" type="primary">ND5</name>
</gene>
<comment type="function">
    <text evidence="16">Core subunit of the mitochondrial membrane respiratory chain NADH dehydrogenase (Complex I) which catalyzes electron transfer from NADH through the respiratory chain, using ubiquinone as an electron acceptor. Essential for the catalytic activity and assembly of complex I.</text>
</comment>
<comment type="similarity">
    <text evidence="16">Belongs to the complex I subunit 5 family.</text>
</comment>
<dbReference type="PANTHER" id="PTHR42829">
    <property type="entry name" value="NADH-UBIQUINONE OXIDOREDUCTASE CHAIN 5"/>
    <property type="match status" value="1"/>
</dbReference>
<feature type="transmembrane region" description="Helical" evidence="16">
    <location>
        <begin position="409"/>
        <end position="431"/>
    </location>
</feature>
<dbReference type="GO" id="GO:0008137">
    <property type="term" value="F:NADH dehydrogenase (ubiquinone) activity"/>
    <property type="evidence" value="ECO:0007669"/>
    <property type="project" value="UniProtKB-EC"/>
</dbReference>
<keyword evidence="13 16" id="KW-0496">Mitochondrion</keyword>
<evidence type="ECO:0000256" key="9">
    <source>
        <dbReference type="ARBA" id="ARBA00022982"/>
    </source>
</evidence>
<dbReference type="GO" id="GO:0015990">
    <property type="term" value="P:electron transport coupled proton transport"/>
    <property type="evidence" value="ECO:0007669"/>
    <property type="project" value="TreeGrafter"/>
</dbReference>
<evidence type="ECO:0000256" key="7">
    <source>
        <dbReference type="ARBA" id="ARBA00022792"/>
    </source>
</evidence>
<evidence type="ECO:0000256" key="15">
    <source>
        <dbReference type="ARBA" id="ARBA00049551"/>
    </source>
</evidence>
<reference evidence="20" key="1">
    <citation type="journal article" date="2015" name="Mitochondrial DNA">
        <title>Complete mitochondrial genome and phylogenetic position of the Sicklefin weasel shark Hemigaleus microstoma.</title>
        <authorList>
            <person name="Mai Q."/>
            <person name="Li W."/>
            <person name="Chen H."/>
            <person name="Ai W."/>
            <person name="Chen X."/>
        </authorList>
    </citation>
    <scope>NUCLEOTIDE SEQUENCE</scope>
</reference>
<dbReference type="RefSeq" id="YP_009233236.1">
    <property type="nucleotide sequence ID" value="NC_029400.1"/>
</dbReference>
<feature type="domain" description="NADH:quinone oxidoreductase/Mrp antiporter transmembrane" evidence="17">
    <location>
        <begin position="136"/>
        <end position="420"/>
    </location>
</feature>
<evidence type="ECO:0000259" key="19">
    <source>
        <dbReference type="Pfam" id="PF06455"/>
    </source>
</evidence>
<dbReference type="GO" id="GO:0003954">
    <property type="term" value="F:NADH dehydrogenase activity"/>
    <property type="evidence" value="ECO:0007669"/>
    <property type="project" value="TreeGrafter"/>
</dbReference>
<feature type="transmembrane region" description="Helical" evidence="16">
    <location>
        <begin position="46"/>
        <end position="66"/>
    </location>
</feature>
<dbReference type="InterPro" id="IPR001516">
    <property type="entry name" value="Proton_antipo_N"/>
</dbReference>
<dbReference type="AlphaFoldDB" id="A0A0Y0HBE7"/>
<dbReference type="GO" id="GO:0042773">
    <property type="term" value="P:ATP synthesis coupled electron transport"/>
    <property type="evidence" value="ECO:0007669"/>
    <property type="project" value="InterPro"/>
</dbReference>
<evidence type="ECO:0000256" key="1">
    <source>
        <dbReference type="ARBA" id="ARBA00004448"/>
    </source>
</evidence>
<evidence type="ECO:0000259" key="18">
    <source>
        <dbReference type="Pfam" id="PF00662"/>
    </source>
</evidence>
<keyword evidence="6 16" id="KW-0812">Transmembrane</keyword>
<dbReference type="EMBL" id="KT003687">
    <property type="protein sequence ID" value="AMB27116.1"/>
    <property type="molecule type" value="Genomic_DNA"/>
</dbReference>
<feature type="transmembrane region" description="Helical" evidence="16">
    <location>
        <begin position="587"/>
        <end position="607"/>
    </location>
</feature>
<keyword evidence="10 16" id="KW-1133">Transmembrane helix</keyword>
<feature type="transmembrane region" description="Helical" evidence="16">
    <location>
        <begin position="142"/>
        <end position="161"/>
    </location>
</feature>
<protein>
    <recommendedName>
        <fullName evidence="3 16">NADH-ubiquinone oxidoreductase chain 5</fullName>
        <ecNumber evidence="2 16">7.1.1.2</ecNumber>
    </recommendedName>
</protein>
<evidence type="ECO:0000256" key="8">
    <source>
        <dbReference type="ARBA" id="ARBA00022967"/>
    </source>
</evidence>
<dbReference type="InterPro" id="IPR018393">
    <property type="entry name" value="NADHpl_OxRdtase_5_subgr"/>
</dbReference>
<keyword evidence="12 16" id="KW-0830">Ubiquinone</keyword>
<dbReference type="Pfam" id="PF00361">
    <property type="entry name" value="Proton_antipo_M"/>
    <property type="match status" value="1"/>
</dbReference>
<dbReference type="Pfam" id="PF06455">
    <property type="entry name" value="NADH5_C"/>
    <property type="match status" value="1"/>
</dbReference>
<evidence type="ECO:0000256" key="14">
    <source>
        <dbReference type="ARBA" id="ARBA00023136"/>
    </source>
</evidence>
<evidence type="ECO:0000256" key="6">
    <source>
        <dbReference type="ARBA" id="ARBA00022692"/>
    </source>
</evidence>
<evidence type="ECO:0000256" key="12">
    <source>
        <dbReference type="ARBA" id="ARBA00023075"/>
    </source>
</evidence>
<evidence type="ECO:0000256" key="16">
    <source>
        <dbReference type="RuleBase" id="RU003404"/>
    </source>
</evidence>
<comment type="catalytic activity">
    <reaction evidence="15 16">
        <text>a ubiquinone + NADH + 5 H(+)(in) = a ubiquinol + NAD(+) + 4 H(+)(out)</text>
        <dbReference type="Rhea" id="RHEA:29091"/>
        <dbReference type="Rhea" id="RHEA-COMP:9565"/>
        <dbReference type="Rhea" id="RHEA-COMP:9566"/>
        <dbReference type="ChEBI" id="CHEBI:15378"/>
        <dbReference type="ChEBI" id="CHEBI:16389"/>
        <dbReference type="ChEBI" id="CHEBI:17976"/>
        <dbReference type="ChEBI" id="CHEBI:57540"/>
        <dbReference type="ChEBI" id="CHEBI:57945"/>
        <dbReference type="EC" id="7.1.1.2"/>
    </reaction>
</comment>
<dbReference type="Pfam" id="PF00662">
    <property type="entry name" value="Proton_antipo_N"/>
    <property type="match status" value="1"/>
</dbReference>
<dbReference type="PANTHER" id="PTHR42829:SF2">
    <property type="entry name" value="NADH-UBIQUINONE OXIDOREDUCTASE CHAIN 5"/>
    <property type="match status" value="1"/>
</dbReference>
<feature type="transmembrane region" description="Helical" evidence="16">
    <location>
        <begin position="244"/>
        <end position="264"/>
    </location>
</feature>
<feature type="transmembrane region" description="Helical" evidence="16">
    <location>
        <begin position="173"/>
        <end position="192"/>
    </location>
</feature>
<evidence type="ECO:0000256" key="2">
    <source>
        <dbReference type="ARBA" id="ARBA00012944"/>
    </source>
</evidence>
<keyword evidence="14 16" id="KW-0472">Membrane</keyword>
<keyword evidence="8" id="KW-1278">Translocase</keyword>
<dbReference type="InterPro" id="IPR001750">
    <property type="entry name" value="ND/Mrp_TM"/>
</dbReference>
<organism evidence="20">
    <name type="scientific">Hemigaleus microstoma</name>
    <name type="common">sicklefin weasel shark</name>
    <dbReference type="NCBI Taxonomy" id="376647"/>
    <lineage>
        <taxon>Eukaryota</taxon>
        <taxon>Metazoa</taxon>
        <taxon>Chordata</taxon>
        <taxon>Craniata</taxon>
        <taxon>Vertebrata</taxon>
        <taxon>Chondrichthyes</taxon>
        <taxon>Elasmobranchii</taxon>
        <taxon>Galeomorphii</taxon>
        <taxon>Galeoidea</taxon>
        <taxon>Carcharhiniformes</taxon>
        <taxon>Hemigaleidae</taxon>
        <taxon>Hemigaleus</taxon>
    </lineage>
</organism>
<feature type="transmembrane region" description="Helical" evidence="16">
    <location>
        <begin position="488"/>
        <end position="507"/>
    </location>
</feature>
<dbReference type="InterPro" id="IPR003945">
    <property type="entry name" value="NU5C-like"/>
</dbReference>
<feature type="transmembrane region" description="Helical" evidence="16">
    <location>
        <begin position="304"/>
        <end position="322"/>
    </location>
</feature>
<dbReference type="GeneID" id="26893012"/>
<evidence type="ECO:0000256" key="10">
    <source>
        <dbReference type="ARBA" id="ARBA00022989"/>
    </source>
</evidence>
<feature type="transmembrane region" description="Helical" evidence="16">
    <location>
        <begin position="212"/>
        <end position="232"/>
    </location>
</feature>
<keyword evidence="5" id="KW-0679">Respiratory chain</keyword>
<geneLocation type="mitochondrion" evidence="20"/>
<evidence type="ECO:0000256" key="13">
    <source>
        <dbReference type="ARBA" id="ARBA00023128"/>
    </source>
</evidence>
<proteinExistence type="inferred from homology"/>
<dbReference type="GO" id="GO:0005743">
    <property type="term" value="C:mitochondrial inner membrane"/>
    <property type="evidence" value="ECO:0007669"/>
    <property type="project" value="UniProtKB-SubCell"/>
</dbReference>
<sequence length="609" mass="68201">MNTIFNSSFLLIFTILIFPLITSLSPKELKSTWASSHVKTAVKTSFFISLIPLFIFLDQGLESILTNWNWMNMGPFDINMSFKFDLYSVIFTPVALYVTWSILEFALWYMHSDPNMNRFFKYLLLFLISMIILVTSNNMFQLFIGWEGVGIMSFLLIGWWHSRTDANTAALQAVIYNRIGDIGLILSMTWLATTLNSWEIHQLFILSKNKDLTLPLLGLILAATGKSAQFGLHPWLPSAMEGPTPVSALLHSSTMVVAGIFLLIRLHPLIQDNKLILTTCLCLGAITTLFTATCALTQNDIKKIIAFSTSSQLGLMMVTIGLNQPQLAFLHICTHAFFKAMLFLCSGSIIHSLNDEQDIRKMGGLHKLLPFTSTSLTIGSLALTGMPFLSGFFSKDAIIESMNTSHLNAWALILTLVATSFTAIYSFRLIFFAMMNYPRFNPLSPINENNPSVINPIKRLAYGSIIAGLIITLNLTPAKTQIMTMTPLLKLSALLVTITGLLLAMELTNLTNSYFKINPTSYPHHFSNMLGFFPSTIHRLLPKTTLSWAQHISTHLIDLTWNEKIGPKSNLIQQTPLIKLTTKPQQGFIKTYLMLLFLTLTLVTLIIST</sequence>
<dbReference type="EC" id="7.1.1.2" evidence="2 16"/>
<feature type="transmembrane region" description="Helical" evidence="16">
    <location>
        <begin position="460"/>
        <end position="476"/>
    </location>
</feature>
<keyword evidence="9" id="KW-0249">Electron transport</keyword>
<feature type="transmembrane region" description="Helical" evidence="16">
    <location>
        <begin position="328"/>
        <end position="347"/>
    </location>
</feature>
<evidence type="ECO:0000256" key="5">
    <source>
        <dbReference type="ARBA" id="ARBA00022660"/>
    </source>
</evidence>
<feature type="transmembrane region" description="Helical" evidence="16">
    <location>
        <begin position="86"/>
        <end position="107"/>
    </location>
</feature>
<evidence type="ECO:0000256" key="11">
    <source>
        <dbReference type="ARBA" id="ARBA00023027"/>
    </source>
</evidence>
<feature type="transmembrane region" description="Helical" evidence="16">
    <location>
        <begin position="276"/>
        <end position="297"/>
    </location>
</feature>
<keyword evidence="11 16" id="KW-0520">NAD</keyword>
<dbReference type="NCBIfam" id="TIGR01974">
    <property type="entry name" value="NDH_I_L"/>
    <property type="match status" value="1"/>
</dbReference>